<feature type="transmembrane region" description="Helical" evidence="4">
    <location>
        <begin position="109"/>
        <end position="127"/>
    </location>
</feature>
<feature type="transmembrane region" description="Helical" evidence="4">
    <location>
        <begin position="40"/>
        <end position="58"/>
    </location>
</feature>
<dbReference type="Pfam" id="PF07690">
    <property type="entry name" value="MFS_1"/>
    <property type="match status" value="1"/>
</dbReference>
<accession>A0A512DWB4</accession>
<dbReference type="AlphaFoldDB" id="A0A512DWB4"/>
<feature type="transmembrane region" description="Helical" evidence="4">
    <location>
        <begin position="340"/>
        <end position="363"/>
    </location>
</feature>
<evidence type="ECO:0000256" key="4">
    <source>
        <dbReference type="SAM" id="Phobius"/>
    </source>
</evidence>
<dbReference type="CDD" id="cd17339">
    <property type="entry name" value="MFS_NIMT_CynX_like"/>
    <property type="match status" value="1"/>
</dbReference>
<dbReference type="PANTHER" id="PTHR23523">
    <property type="match status" value="1"/>
</dbReference>
<feature type="transmembrane region" description="Helical" evidence="4">
    <location>
        <begin position="253"/>
        <end position="272"/>
    </location>
</feature>
<feature type="transmembrane region" description="Helical" evidence="4">
    <location>
        <begin position="284"/>
        <end position="307"/>
    </location>
</feature>
<sequence length="451" mass="45777">MGFILMNKLASDDRKPSLADDLLIDAEDAPQPVPARGPHAVLLAVGLMLVALNLRPALSSLGPILPEVIRDTGITAVGASILTTAPVLCLGLFGFMAPRIAGRLGTERAILAFLVVLAAGTALRGTLSFPGLLAGSIVAGAAIGIIGVLLPGLVKRDFPDKASLMTGVYTMALCAGAAFAAGSSVPLQQAMGGSWPAALAVWAIPALVAAAVWLPTAPPRLGAATGGGTGAASAASRVVKVTGLWRDPLAWQVTLYMGLQSAVAYMVFGWIAPMLRDRGLDPVMAGLVVSCSILVQVPAALVSPLLATRRPSQSVAAVLLMVSTLVGLLGLFHAPLGSVWIWAVLLGIGQGGNFAVALTIIVLRSRDAHVAAHLSGMAQSVGYTLAAMGPLGVGVLHEWAGGWQAVSTLFICVCCVAAVFGIAAGRDRHVAAVVADRATDGATNRATAQGS</sequence>
<dbReference type="InterPro" id="IPR036259">
    <property type="entry name" value="MFS_trans_sf"/>
</dbReference>
<name>A0A512DWB4_9PROT</name>
<organism evidence="5 6">
    <name type="scientific">Skermanella aerolata</name>
    <dbReference type="NCBI Taxonomy" id="393310"/>
    <lineage>
        <taxon>Bacteria</taxon>
        <taxon>Pseudomonadati</taxon>
        <taxon>Pseudomonadota</taxon>
        <taxon>Alphaproteobacteria</taxon>
        <taxon>Rhodospirillales</taxon>
        <taxon>Azospirillaceae</taxon>
        <taxon>Skermanella</taxon>
    </lineage>
</organism>
<keyword evidence="2 4" id="KW-1133">Transmembrane helix</keyword>
<dbReference type="PANTHER" id="PTHR23523:SF2">
    <property type="entry name" value="2-NITROIMIDAZOLE TRANSPORTER"/>
    <property type="match status" value="1"/>
</dbReference>
<comment type="caution">
    <text evidence="5">The sequence shown here is derived from an EMBL/GenBank/DDBJ whole genome shotgun (WGS) entry which is preliminary data.</text>
</comment>
<dbReference type="Proteomes" id="UP000321523">
    <property type="component" value="Unassembled WGS sequence"/>
</dbReference>
<evidence type="ECO:0000256" key="2">
    <source>
        <dbReference type="ARBA" id="ARBA00022989"/>
    </source>
</evidence>
<dbReference type="InterPro" id="IPR011701">
    <property type="entry name" value="MFS"/>
</dbReference>
<feature type="transmembrane region" description="Helical" evidence="4">
    <location>
        <begin position="403"/>
        <end position="423"/>
    </location>
</feature>
<proteinExistence type="predicted"/>
<dbReference type="SUPFAM" id="SSF103473">
    <property type="entry name" value="MFS general substrate transporter"/>
    <property type="match status" value="1"/>
</dbReference>
<evidence type="ECO:0000313" key="6">
    <source>
        <dbReference type="Proteomes" id="UP000321523"/>
    </source>
</evidence>
<dbReference type="Gene3D" id="1.20.1250.20">
    <property type="entry name" value="MFS general substrate transporter like domains"/>
    <property type="match status" value="2"/>
</dbReference>
<feature type="transmembrane region" description="Helical" evidence="4">
    <location>
        <begin position="193"/>
        <end position="214"/>
    </location>
</feature>
<reference evidence="5 6" key="1">
    <citation type="submission" date="2019-07" db="EMBL/GenBank/DDBJ databases">
        <title>Whole genome shotgun sequence of Skermanella aerolata NBRC 106429.</title>
        <authorList>
            <person name="Hosoyama A."/>
            <person name="Uohara A."/>
            <person name="Ohji S."/>
            <person name="Ichikawa N."/>
        </authorList>
    </citation>
    <scope>NUCLEOTIDE SEQUENCE [LARGE SCALE GENOMIC DNA]</scope>
    <source>
        <strain evidence="5 6">NBRC 106429</strain>
    </source>
</reference>
<evidence type="ECO:0000256" key="3">
    <source>
        <dbReference type="ARBA" id="ARBA00023136"/>
    </source>
</evidence>
<dbReference type="GO" id="GO:0022857">
    <property type="term" value="F:transmembrane transporter activity"/>
    <property type="evidence" value="ECO:0007669"/>
    <property type="project" value="InterPro"/>
</dbReference>
<keyword evidence="3 4" id="KW-0472">Membrane</keyword>
<gene>
    <name evidence="5" type="ORF">SAE02_46780</name>
</gene>
<keyword evidence="1 4" id="KW-0812">Transmembrane</keyword>
<keyword evidence="6" id="KW-1185">Reference proteome</keyword>
<feature type="transmembrane region" description="Helical" evidence="4">
    <location>
        <begin position="73"/>
        <end position="97"/>
    </location>
</feature>
<feature type="transmembrane region" description="Helical" evidence="4">
    <location>
        <begin position="133"/>
        <end position="154"/>
    </location>
</feature>
<evidence type="ECO:0000256" key="1">
    <source>
        <dbReference type="ARBA" id="ARBA00022692"/>
    </source>
</evidence>
<feature type="transmembrane region" description="Helical" evidence="4">
    <location>
        <begin position="314"/>
        <end position="334"/>
    </location>
</feature>
<protein>
    <submittedName>
        <fullName evidence="5">MFS transporter</fullName>
    </submittedName>
</protein>
<evidence type="ECO:0000313" key="5">
    <source>
        <dbReference type="EMBL" id="GEO40530.1"/>
    </source>
</evidence>
<dbReference type="EMBL" id="BJYZ01000022">
    <property type="protein sequence ID" value="GEO40530.1"/>
    <property type="molecule type" value="Genomic_DNA"/>
</dbReference>
<dbReference type="InterPro" id="IPR052524">
    <property type="entry name" value="MFS_Cyanate_Porter"/>
</dbReference>
<feature type="transmembrane region" description="Helical" evidence="4">
    <location>
        <begin position="370"/>
        <end position="391"/>
    </location>
</feature>
<feature type="transmembrane region" description="Helical" evidence="4">
    <location>
        <begin position="166"/>
        <end position="187"/>
    </location>
</feature>